<gene>
    <name evidence="2" type="ORF">TSAR_009902</name>
</gene>
<feature type="region of interest" description="Disordered" evidence="1">
    <location>
        <begin position="347"/>
        <end position="376"/>
    </location>
</feature>
<accession>A0A232FME6</accession>
<feature type="region of interest" description="Disordered" evidence="1">
    <location>
        <begin position="269"/>
        <end position="319"/>
    </location>
</feature>
<comment type="caution">
    <text evidence="2">The sequence shown here is derived from an EMBL/GenBank/DDBJ whole genome shotgun (WGS) entry which is preliminary data.</text>
</comment>
<feature type="region of interest" description="Disordered" evidence="1">
    <location>
        <begin position="35"/>
        <end position="211"/>
    </location>
</feature>
<dbReference type="Proteomes" id="UP000215335">
    <property type="component" value="Unassembled WGS sequence"/>
</dbReference>
<evidence type="ECO:0000313" key="3">
    <source>
        <dbReference type="Proteomes" id="UP000215335"/>
    </source>
</evidence>
<dbReference type="EMBL" id="NNAY01000038">
    <property type="protein sequence ID" value="OXU31679.1"/>
    <property type="molecule type" value="Genomic_DNA"/>
</dbReference>
<proteinExistence type="predicted"/>
<sequence>MAKDEKRKRKITTRGTKRGMEKGCYCCAVEARRKMVSSQATRSDKPEPSHHDRNHPGSKNLNGAANNLLMRGIERNKAKFRAAQLNTKASEISRKKENHEEEAEEEEEAHGTAVVQEPEEEEEEEEEDDEPVLFDRLEPVRPEPSDWINRGGDAALEPKSRQGAGNDKALQPQEKNPANTAAATADDGAADGGAGGARLEPTTDRCCEPGGDHFVAAQRRIATAQRKIQRHLFSIEEKDREAIGFANFAAGGGPKVPFFLEGGSPSLVDASTLPPAMDDTKKARTSDTSAGGKRQLGSEGATPGEMDGRKKKRKQSNVGGLYSGVSVSQLLAQRERAIAAAVANANANNSNPQAQGQNATMPGSTSSLSNGSQVNN</sequence>
<feature type="compositionally biased region" description="Acidic residues" evidence="1">
    <location>
        <begin position="117"/>
        <end position="132"/>
    </location>
</feature>
<evidence type="ECO:0000256" key="1">
    <source>
        <dbReference type="SAM" id="MobiDB-lite"/>
    </source>
</evidence>
<feature type="compositionally biased region" description="Basic and acidic residues" evidence="1">
    <location>
        <begin position="133"/>
        <end position="144"/>
    </location>
</feature>
<organism evidence="2 3">
    <name type="scientific">Trichomalopsis sarcophagae</name>
    <dbReference type="NCBI Taxonomy" id="543379"/>
    <lineage>
        <taxon>Eukaryota</taxon>
        <taxon>Metazoa</taxon>
        <taxon>Ecdysozoa</taxon>
        <taxon>Arthropoda</taxon>
        <taxon>Hexapoda</taxon>
        <taxon>Insecta</taxon>
        <taxon>Pterygota</taxon>
        <taxon>Neoptera</taxon>
        <taxon>Endopterygota</taxon>
        <taxon>Hymenoptera</taxon>
        <taxon>Apocrita</taxon>
        <taxon>Proctotrupomorpha</taxon>
        <taxon>Chalcidoidea</taxon>
        <taxon>Pteromalidae</taxon>
        <taxon>Pteromalinae</taxon>
        <taxon>Trichomalopsis</taxon>
    </lineage>
</organism>
<protein>
    <submittedName>
        <fullName evidence="2">Uncharacterized protein</fullName>
    </submittedName>
</protein>
<feature type="compositionally biased region" description="Low complexity" evidence="1">
    <location>
        <begin position="347"/>
        <end position="359"/>
    </location>
</feature>
<keyword evidence="3" id="KW-1185">Reference proteome</keyword>
<feature type="compositionally biased region" description="Basic and acidic residues" evidence="1">
    <location>
        <begin position="42"/>
        <end position="55"/>
    </location>
</feature>
<evidence type="ECO:0000313" key="2">
    <source>
        <dbReference type="EMBL" id="OXU31679.1"/>
    </source>
</evidence>
<feature type="compositionally biased region" description="Basic and acidic residues" evidence="1">
    <location>
        <begin position="201"/>
        <end position="211"/>
    </location>
</feature>
<dbReference type="AlphaFoldDB" id="A0A232FME6"/>
<name>A0A232FME6_9HYME</name>
<reference evidence="2 3" key="1">
    <citation type="journal article" date="2017" name="Curr. Biol.">
        <title>The Evolution of Venom by Co-option of Single-Copy Genes.</title>
        <authorList>
            <person name="Martinson E.O."/>
            <person name="Mrinalini"/>
            <person name="Kelkar Y.D."/>
            <person name="Chang C.H."/>
            <person name="Werren J.H."/>
        </authorList>
    </citation>
    <scope>NUCLEOTIDE SEQUENCE [LARGE SCALE GENOMIC DNA]</scope>
    <source>
        <strain evidence="2 3">Alberta</strain>
        <tissue evidence="2">Whole body</tissue>
    </source>
</reference>
<feature type="compositionally biased region" description="Polar residues" evidence="1">
    <location>
        <begin position="360"/>
        <end position="376"/>
    </location>
</feature>